<evidence type="ECO:0000313" key="12">
    <source>
        <dbReference type="Proteomes" id="UP000253792"/>
    </source>
</evidence>
<dbReference type="InterPro" id="IPR029752">
    <property type="entry name" value="D-isomer_DH_CS1"/>
</dbReference>
<dbReference type="PROSITE" id="PS00670">
    <property type="entry name" value="D_2_HYDROXYACID_DH_2"/>
    <property type="match status" value="1"/>
</dbReference>
<dbReference type="GO" id="GO:0051287">
    <property type="term" value="F:NAD binding"/>
    <property type="evidence" value="ECO:0007669"/>
    <property type="project" value="UniProtKB-UniRule"/>
</dbReference>
<keyword evidence="9" id="KW-0028">Amino-acid biosynthesis</keyword>
<dbReference type="NCBIfam" id="TIGR01327">
    <property type="entry name" value="PGDH"/>
    <property type="match status" value="1"/>
</dbReference>
<protein>
    <recommendedName>
        <fullName evidence="4 9">D-3-phosphoglycerate dehydrogenase</fullName>
        <ecNumber evidence="9">1.1.1.95</ecNumber>
    </recommendedName>
</protein>
<dbReference type="OrthoDB" id="9793626at2"/>
<dbReference type="Pfam" id="PF19304">
    <property type="entry name" value="PGDH_inter"/>
    <property type="match status" value="1"/>
</dbReference>
<dbReference type="UniPathway" id="UPA00135">
    <property type="reaction ID" value="UER00196"/>
</dbReference>
<evidence type="ECO:0000313" key="11">
    <source>
        <dbReference type="EMBL" id="RDB56021.1"/>
    </source>
</evidence>
<dbReference type="Gene3D" id="3.30.70.260">
    <property type="match status" value="1"/>
</dbReference>
<dbReference type="InterPro" id="IPR045626">
    <property type="entry name" value="PGDH_ASB_dom"/>
</dbReference>
<dbReference type="EMBL" id="PPTP01000003">
    <property type="protein sequence ID" value="RDB56021.1"/>
    <property type="molecule type" value="Genomic_DNA"/>
</dbReference>
<keyword evidence="12" id="KW-1185">Reference proteome</keyword>
<dbReference type="PANTHER" id="PTHR42938">
    <property type="entry name" value="FORMATE DEHYDROGENASE 1"/>
    <property type="match status" value="1"/>
</dbReference>
<dbReference type="InterPro" id="IPR036291">
    <property type="entry name" value="NAD(P)-bd_dom_sf"/>
</dbReference>
<dbReference type="CDD" id="cd12173">
    <property type="entry name" value="PGDH_4"/>
    <property type="match status" value="1"/>
</dbReference>
<keyword evidence="9" id="KW-0718">Serine biosynthesis</keyword>
<evidence type="ECO:0000256" key="5">
    <source>
        <dbReference type="ARBA" id="ARBA00023002"/>
    </source>
</evidence>
<dbReference type="GO" id="GO:0004617">
    <property type="term" value="F:phosphoglycerate dehydrogenase activity"/>
    <property type="evidence" value="ECO:0007669"/>
    <property type="project" value="UniProtKB-UniRule"/>
</dbReference>
<evidence type="ECO:0000259" key="10">
    <source>
        <dbReference type="PROSITE" id="PS51671"/>
    </source>
</evidence>
<evidence type="ECO:0000256" key="7">
    <source>
        <dbReference type="ARBA" id="ARBA00048126"/>
    </source>
</evidence>
<name>A0A369L8N7_9ACTN</name>
<dbReference type="InterPro" id="IPR006140">
    <property type="entry name" value="D-isomer_DH_NAD-bd"/>
</dbReference>
<dbReference type="RefSeq" id="WP_114620357.1">
    <property type="nucleotide sequence ID" value="NZ_PPTP01000003.1"/>
</dbReference>
<dbReference type="Gene3D" id="3.40.50.720">
    <property type="entry name" value="NAD(P)-binding Rossmann-like Domain"/>
    <property type="match status" value="2"/>
</dbReference>
<comment type="caution">
    <text evidence="11">The sequence shown here is derived from an EMBL/GenBank/DDBJ whole genome shotgun (WGS) entry which is preliminary data.</text>
</comment>
<comment type="function">
    <text evidence="1">Catalyzes the reversible oxidation of 3-phospho-D-glycerate to 3-phosphonooxypyruvate, the first step of the phosphorylated L-serine biosynthesis pathway. Also catalyzes the reversible oxidation of 2-hydroxyglutarate to 2-oxoglutarate.</text>
</comment>
<keyword evidence="5 9" id="KW-0560">Oxidoreductase</keyword>
<dbReference type="InterPro" id="IPR045865">
    <property type="entry name" value="ACT-like_dom_sf"/>
</dbReference>
<dbReference type="Pfam" id="PF00389">
    <property type="entry name" value="2-Hacid_dh"/>
    <property type="match status" value="1"/>
</dbReference>
<dbReference type="STRING" id="1034345.GCA_000236865_00298"/>
<dbReference type="EC" id="1.1.1.95" evidence="9"/>
<evidence type="ECO:0000256" key="6">
    <source>
        <dbReference type="ARBA" id="ARBA00023027"/>
    </source>
</evidence>
<dbReference type="PANTHER" id="PTHR42938:SF47">
    <property type="entry name" value="HYDROXYPYRUVATE REDUCTASE"/>
    <property type="match status" value="1"/>
</dbReference>
<evidence type="ECO:0000256" key="1">
    <source>
        <dbReference type="ARBA" id="ARBA00003800"/>
    </source>
</evidence>
<accession>A0A369L8N7</accession>
<dbReference type="Pfam" id="PF02826">
    <property type="entry name" value="2-Hacid_dh_C"/>
    <property type="match status" value="1"/>
</dbReference>
<dbReference type="InterPro" id="IPR002912">
    <property type="entry name" value="ACT_dom"/>
</dbReference>
<reference evidence="11 12" key="1">
    <citation type="journal article" date="2018" name="Elife">
        <title>Discovery and characterization of a prevalent human gut bacterial enzyme sufficient for the inactivation of a family of plant toxins.</title>
        <authorList>
            <person name="Koppel N."/>
            <person name="Bisanz J.E."/>
            <person name="Pandelia M.E."/>
            <person name="Turnbaugh P.J."/>
            <person name="Balskus E.P."/>
        </authorList>
    </citation>
    <scope>NUCLEOTIDE SEQUENCE [LARGE SCALE GENOMIC DNA]</scope>
    <source>
        <strain evidence="12">anaerobia AP69FAA</strain>
    </source>
</reference>
<sequence>MTKKVLVTEKLAQAGLDRLAEKGLQVDVKLKMSTDELIEAIPDYDALVVRSATHVTREVIAAASKLRIIARAGVGVDNVDVEAATEAGIIVCNAPTSNIVSAAEQTMCLMLACARNTAQANASMHAGEWSRGKFCGSELYEKTLAIFGLGRIGGLVAERARAFGMHLVGYDPYCSPERAEQLGVALYDNMEELLPLADFITVHLPKTDETIGMFGPEQYAAMKDGVILVNVARGGIYNVDSLADFLAAGKIGAAGIDVFEDEPCTQSPLHEFPNAILTPHLGAYTYEAQRRAGVQIADYIAAGLEGSVVPTALNMAPVPPEVMDAVGPYVPACQMMGSMLAQLGGEVPKRLSLTASGKAAPADATILMAGTLQGLLSYKNLATVVTPVNAEAVARRHGIRVDTGAHASAGAYSSSVTVVADGREIGCTLSGEDQHVRLISLLGYKVDIAPGPQALIFQYEDRPGRVGTIGSILGDAGINITTMQIVNDPEAGQAIVYMNIEGELDDSVLAKLRENLEDLKNLWYVKL</sequence>
<proteinExistence type="inferred from homology"/>
<evidence type="ECO:0000256" key="9">
    <source>
        <dbReference type="RuleBase" id="RU363003"/>
    </source>
</evidence>
<dbReference type="Proteomes" id="UP000253792">
    <property type="component" value="Unassembled WGS sequence"/>
</dbReference>
<comment type="pathway">
    <text evidence="2 9">Amino-acid biosynthesis; L-serine biosynthesis; L-serine from 3-phospho-D-glycerate: step 1/3.</text>
</comment>
<dbReference type="AlphaFoldDB" id="A0A369L8N7"/>
<gene>
    <name evidence="11" type="ORF">C1880_03735</name>
</gene>
<comment type="catalytic activity">
    <reaction evidence="7">
        <text>(R)-2-hydroxyglutarate + NAD(+) = 2-oxoglutarate + NADH + H(+)</text>
        <dbReference type="Rhea" id="RHEA:49612"/>
        <dbReference type="ChEBI" id="CHEBI:15378"/>
        <dbReference type="ChEBI" id="CHEBI:15801"/>
        <dbReference type="ChEBI" id="CHEBI:16810"/>
        <dbReference type="ChEBI" id="CHEBI:57540"/>
        <dbReference type="ChEBI" id="CHEBI:57945"/>
        <dbReference type="EC" id="1.1.1.399"/>
    </reaction>
</comment>
<dbReference type="GO" id="GO:0006564">
    <property type="term" value="P:L-serine biosynthetic process"/>
    <property type="evidence" value="ECO:0007669"/>
    <property type="project" value="UniProtKB-UniRule"/>
</dbReference>
<dbReference type="SUPFAM" id="SSF52283">
    <property type="entry name" value="Formate/glycerate dehydrogenase catalytic domain-like"/>
    <property type="match status" value="1"/>
</dbReference>
<comment type="similarity">
    <text evidence="3 9">Belongs to the D-isomer specific 2-hydroxyacid dehydrogenase family.</text>
</comment>
<dbReference type="InterPro" id="IPR006236">
    <property type="entry name" value="PGDH"/>
</dbReference>
<evidence type="ECO:0000256" key="4">
    <source>
        <dbReference type="ARBA" id="ARBA00021582"/>
    </source>
</evidence>
<dbReference type="FunFam" id="3.40.50.720:FF:000021">
    <property type="entry name" value="D-3-phosphoglycerate dehydrogenase"/>
    <property type="match status" value="1"/>
</dbReference>
<comment type="catalytic activity">
    <reaction evidence="8 9">
        <text>(2R)-3-phosphoglycerate + NAD(+) = 3-phosphooxypyruvate + NADH + H(+)</text>
        <dbReference type="Rhea" id="RHEA:12641"/>
        <dbReference type="ChEBI" id="CHEBI:15378"/>
        <dbReference type="ChEBI" id="CHEBI:18110"/>
        <dbReference type="ChEBI" id="CHEBI:57540"/>
        <dbReference type="ChEBI" id="CHEBI:57945"/>
        <dbReference type="ChEBI" id="CHEBI:58272"/>
        <dbReference type="EC" id="1.1.1.95"/>
    </reaction>
</comment>
<dbReference type="InterPro" id="IPR029009">
    <property type="entry name" value="ASB_dom_sf"/>
</dbReference>
<keyword evidence="6 9" id="KW-0520">NAD</keyword>
<dbReference type="Gene3D" id="3.30.1330.90">
    <property type="entry name" value="D-3-phosphoglycerate dehydrogenase, domain 3"/>
    <property type="match status" value="1"/>
</dbReference>
<dbReference type="SUPFAM" id="SSF51735">
    <property type="entry name" value="NAD(P)-binding Rossmann-fold domains"/>
    <property type="match status" value="1"/>
</dbReference>
<evidence type="ECO:0000256" key="3">
    <source>
        <dbReference type="ARBA" id="ARBA00005854"/>
    </source>
</evidence>
<dbReference type="PROSITE" id="PS51671">
    <property type="entry name" value="ACT"/>
    <property type="match status" value="1"/>
</dbReference>
<feature type="domain" description="ACT" evidence="10">
    <location>
        <begin position="454"/>
        <end position="527"/>
    </location>
</feature>
<dbReference type="InterPro" id="IPR029753">
    <property type="entry name" value="D-isomer_DH_CS"/>
</dbReference>
<dbReference type="SUPFAM" id="SSF143548">
    <property type="entry name" value="Serine metabolism enzymes domain"/>
    <property type="match status" value="1"/>
</dbReference>
<evidence type="ECO:0000256" key="2">
    <source>
        <dbReference type="ARBA" id="ARBA00005216"/>
    </source>
</evidence>
<dbReference type="InterPro" id="IPR006139">
    <property type="entry name" value="D-isomer_2_OHA_DH_cat_dom"/>
</dbReference>
<dbReference type="Pfam" id="PF01842">
    <property type="entry name" value="ACT"/>
    <property type="match status" value="1"/>
</dbReference>
<dbReference type="PROSITE" id="PS00065">
    <property type="entry name" value="D_2_HYDROXYACID_DH_1"/>
    <property type="match status" value="1"/>
</dbReference>
<organism evidence="11 12">
    <name type="scientific">Senegalimassilia anaerobia</name>
    <dbReference type="NCBI Taxonomy" id="1473216"/>
    <lineage>
        <taxon>Bacteria</taxon>
        <taxon>Bacillati</taxon>
        <taxon>Actinomycetota</taxon>
        <taxon>Coriobacteriia</taxon>
        <taxon>Coriobacteriales</taxon>
        <taxon>Coriobacteriaceae</taxon>
        <taxon>Senegalimassilia</taxon>
    </lineage>
</organism>
<evidence type="ECO:0000256" key="8">
    <source>
        <dbReference type="ARBA" id="ARBA00048731"/>
    </source>
</evidence>
<dbReference type="SUPFAM" id="SSF55021">
    <property type="entry name" value="ACT-like"/>
    <property type="match status" value="1"/>
</dbReference>